<keyword evidence="1" id="KW-0812">Transmembrane</keyword>
<reference evidence="2" key="1">
    <citation type="submission" date="2018-05" db="EMBL/GenBank/DDBJ databases">
        <authorList>
            <person name="Lanie J.A."/>
            <person name="Ng W.-L."/>
            <person name="Kazmierczak K.M."/>
            <person name="Andrzejewski T.M."/>
            <person name="Davidsen T.M."/>
            <person name="Wayne K.J."/>
            <person name="Tettelin H."/>
            <person name="Glass J.I."/>
            <person name="Rusch D."/>
            <person name="Podicherti R."/>
            <person name="Tsui H.-C.T."/>
            <person name="Winkler M.E."/>
        </authorList>
    </citation>
    <scope>NUCLEOTIDE SEQUENCE</scope>
</reference>
<evidence type="ECO:0000313" key="2">
    <source>
        <dbReference type="EMBL" id="SVD99900.1"/>
    </source>
</evidence>
<feature type="non-terminal residue" evidence="2">
    <location>
        <position position="39"/>
    </location>
</feature>
<organism evidence="2">
    <name type="scientific">marine metagenome</name>
    <dbReference type="NCBI Taxonomy" id="408172"/>
    <lineage>
        <taxon>unclassified sequences</taxon>
        <taxon>metagenomes</taxon>
        <taxon>ecological metagenomes</taxon>
    </lineage>
</organism>
<evidence type="ECO:0000256" key="1">
    <source>
        <dbReference type="SAM" id="Phobius"/>
    </source>
</evidence>
<protein>
    <submittedName>
        <fullName evidence="2">Uncharacterized protein</fullName>
    </submittedName>
</protein>
<name>A0A382ZX76_9ZZZZ</name>
<keyword evidence="1" id="KW-0472">Membrane</keyword>
<keyword evidence="1" id="KW-1133">Transmembrane helix</keyword>
<dbReference type="AlphaFoldDB" id="A0A382ZX76"/>
<dbReference type="EMBL" id="UINC01187264">
    <property type="protein sequence ID" value="SVD99900.1"/>
    <property type="molecule type" value="Genomic_DNA"/>
</dbReference>
<accession>A0A382ZX76</accession>
<proteinExistence type="predicted"/>
<gene>
    <name evidence="2" type="ORF">METZ01_LOCUS452754</name>
</gene>
<feature type="transmembrane region" description="Helical" evidence="1">
    <location>
        <begin position="7"/>
        <end position="29"/>
    </location>
</feature>
<sequence>MKSTRHFLEYIFFRLLLLLVQPIPLQMVVRIGNGLGNLV</sequence>